<gene>
    <name evidence="2" type="primary">NLRP11</name>
</gene>
<organism evidence="1 2">
    <name type="scientific">Echinops telfairi</name>
    <name type="common">Lesser hedgehog tenrec</name>
    <dbReference type="NCBI Taxonomy" id="9371"/>
    <lineage>
        <taxon>Eukaryota</taxon>
        <taxon>Metazoa</taxon>
        <taxon>Chordata</taxon>
        <taxon>Craniata</taxon>
        <taxon>Vertebrata</taxon>
        <taxon>Euteleostomi</taxon>
        <taxon>Mammalia</taxon>
        <taxon>Eutheria</taxon>
        <taxon>Afrotheria</taxon>
        <taxon>Tenrecidae</taxon>
        <taxon>Tenrecinae</taxon>
        <taxon>Echinops</taxon>
    </lineage>
</organism>
<sequence length="1027" mass="116979">MAALSSKASSNLLWQLEKLRDNEFQTVKDDLNKELLDAGLPEIPWFQLNKASPEDLDAILTTNYDPQVTWKIMFSMFQKISRQDLCKRMEDRRTRNTEKHKKITYRKCIIQWKDRFYLMIHHAFFGEINPSLYCFFERIFDGDGNSNVFMIGDQAAGKTLLLKRMMLMWSEGHMWKQVFSYLVFLSSRDINQTADTSLVELLSEVWPDGQAPVVDILSDPKKLLFVLEDLDNVKPPFSVATSALCSDIRKKVPVSVLVLSLLKRKMASGSSFLISSRSWPDANLGTVGVCAYHITVNIADDQRQKYFELFYKNEARATAAFTFVQENELLVDLCKVPILCWITCTTLNQHLDGNNDIKFAFQTSTDIYAHFLSNELTSGTGEAAAERRRCLLERVCLLALEGLLYNTFDFSNEDLQSVGFTKADLHVLRARKIITQSNKRAGCCMFIHQQVQEFCAAVAYTMPLTIVPLPSVGRELDNRTEYNDFSPVMCYIFGLLNEKTRDILETTFGWQICPENHRRYFVKKIKFLGSNPTAMEYHLPLFHCLFENQEEDFVKHVMKPFVEATVLVEKNKDLVASAYCLKHCCALKTLRFCIRYLFPEQFTLMSKARQIRSLLYWKDFCSLLHTKVLRELEISNSCLDDIFERILTKALMHPNCQLQTLRLAHLTTDVFCEGLLKATPHNKNLKHLILTCMLISPKMVSLLQEVLAHPTSKIQHLSLIKCDVNLSEWRGISSLLSSARNLKKLTLSNNQLSTQVVDILCEALLQSGCALESLVLFYCGLTKAYCSSIGTVLLLNRTLKHLNLSVNYLQDRGVLVLFISLLAHTSQLQELELCGCFFTSYVCQELSKVITSANLRSLELGSNDIGDAGLLLLGEALTHPNCKLQNLGLEECKLTGTSCPVLASVLVRNRTLMKLNLIGNELGEEGTVRLLEALGHPDCLLQTIGLQTNTFSKKTQELLRTVKNKNTHLVFVGKSWAKNKESSKVPEKIGQRYPCPNEKYERNVKWQLVSSQMPKMYRTKKKSTTTS</sequence>
<keyword evidence="1" id="KW-1185">Reference proteome</keyword>
<reference evidence="2" key="1">
    <citation type="submission" date="2025-08" db="UniProtKB">
        <authorList>
            <consortium name="RefSeq"/>
        </authorList>
    </citation>
    <scope>IDENTIFICATION</scope>
</reference>
<accession>A0AC55D995</accession>
<dbReference type="Proteomes" id="UP000694863">
    <property type="component" value="Unplaced"/>
</dbReference>
<evidence type="ECO:0000313" key="2">
    <source>
        <dbReference type="RefSeq" id="XP_045148312.1"/>
    </source>
</evidence>
<proteinExistence type="predicted"/>
<evidence type="ECO:0000313" key="1">
    <source>
        <dbReference type="Proteomes" id="UP000694863"/>
    </source>
</evidence>
<name>A0AC55D995_ECHTE</name>
<dbReference type="RefSeq" id="XP_045148312.1">
    <property type="nucleotide sequence ID" value="XM_045292377.1"/>
</dbReference>
<protein>
    <submittedName>
        <fullName evidence="2">NACHT, LRR and PYD domains-containing protein 11</fullName>
    </submittedName>
</protein>